<sequence>MDKKTSPLYNGTISPDIDWASSELPIGQRRLSYGVLEKSLTFAGGFVGSMALTFPMNLLLSRFGAHKVMTVVGAISTILCAIAPVVMCWSFPAFVILRGITISNTFPVAGAIVNDWASTHERGTFVAVLSAWTELSALFTMPVSGAVATSVGWDINFYIHAAILGGLTILWALYFRNSPSGHPFVARKEYQKITFGKPPKSGKLVNPVRRIFRSLVIWAVWIAVIGNFLVSQFTISYSPLYLSYTLGFPITTAGVLTIAPMGGLLAVKMFTGLASDKLTCIPEVAKIRIFNTVALLGSGMFFILLTMICPTGNAGDVILIIIPVALLGFSSGGYSKCAVLVSRQYSPFVMSIVQIVACLSLLVGSFVVPAITKDDTFDQWRTVFLIYALVLTFSNTIFIAFASAEPAKWTMQPLSATVAPAEEPKEAANGVKSDKIIPPPQHKDEIVVEQA</sequence>
<feature type="transmembrane region" description="Helical" evidence="3">
    <location>
        <begin position="347"/>
        <end position="372"/>
    </location>
</feature>
<dbReference type="PROSITE" id="PS50850">
    <property type="entry name" value="MFS"/>
    <property type="match status" value="1"/>
</dbReference>
<dbReference type="GO" id="GO:0016020">
    <property type="term" value="C:membrane"/>
    <property type="evidence" value="ECO:0007669"/>
    <property type="project" value="UniProtKB-SubCell"/>
</dbReference>
<dbReference type="SUPFAM" id="SSF103473">
    <property type="entry name" value="MFS general substrate transporter"/>
    <property type="match status" value="1"/>
</dbReference>
<evidence type="ECO:0000256" key="2">
    <source>
        <dbReference type="SAM" id="MobiDB-lite"/>
    </source>
</evidence>
<proteinExistence type="predicted"/>
<evidence type="ECO:0000256" key="3">
    <source>
        <dbReference type="SAM" id="Phobius"/>
    </source>
</evidence>
<organism evidence="5 6">
    <name type="scientific">Cylicocyclus nassatus</name>
    <name type="common">Nematode worm</name>
    <dbReference type="NCBI Taxonomy" id="53992"/>
    <lineage>
        <taxon>Eukaryota</taxon>
        <taxon>Metazoa</taxon>
        <taxon>Ecdysozoa</taxon>
        <taxon>Nematoda</taxon>
        <taxon>Chromadorea</taxon>
        <taxon>Rhabditida</taxon>
        <taxon>Rhabditina</taxon>
        <taxon>Rhabditomorpha</taxon>
        <taxon>Strongyloidea</taxon>
        <taxon>Strongylidae</taxon>
        <taxon>Cylicocyclus</taxon>
    </lineage>
</organism>
<feature type="region of interest" description="Disordered" evidence="2">
    <location>
        <begin position="425"/>
        <end position="451"/>
    </location>
</feature>
<feature type="transmembrane region" description="Helical" evidence="3">
    <location>
        <begin position="68"/>
        <end position="87"/>
    </location>
</feature>
<dbReference type="PANTHER" id="PTHR45757:SF18">
    <property type="entry name" value="MAJOR FACILITATOR SUPERFAMILY (MFS) PROFILE DOMAIN-CONTAINING PROTEIN"/>
    <property type="match status" value="1"/>
</dbReference>
<evidence type="ECO:0000313" key="5">
    <source>
        <dbReference type="EMBL" id="CAJ0600393.1"/>
    </source>
</evidence>
<comment type="caution">
    <text evidence="5">The sequence shown here is derived from an EMBL/GenBank/DDBJ whole genome shotgun (WGS) entry which is preliminary data.</text>
</comment>
<keyword evidence="3" id="KW-1133">Transmembrane helix</keyword>
<dbReference type="Pfam" id="PF07690">
    <property type="entry name" value="MFS_1"/>
    <property type="match status" value="1"/>
</dbReference>
<feature type="transmembrane region" description="Helical" evidence="3">
    <location>
        <begin position="384"/>
        <end position="404"/>
    </location>
</feature>
<dbReference type="PANTHER" id="PTHR45757">
    <property type="entry name" value="PROTEIN CBG23364-RELATED"/>
    <property type="match status" value="1"/>
</dbReference>
<feature type="transmembrane region" description="Helical" evidence="3">
    <location>
        <begin position="215"/>
        <end position="235"/>
    </location>
</feature>
<evidence type="ECO:0000259" key="4">
    <source>
        <dbReference type="PROSITE" id="PS50850"/>
    </source>
</evidence>
<dbReference type="InterPro" id="IPR011701">
    <property type="entry name" value="MFS"/>
</dbReference>
<dbReference type="InterPro" id="IPR020846">
    <property type="entry name" value="MFS_dom"/>
</dbReference>
<feature type="transmembrane region" description="Helical" evidence="3">
    <location>
        <begin position="40"/>
        <end position="61"/>
    </location>
</feature>
<gene>
    <name evidence="5" type="ORF">CYNAS_LOCUS12376</name>
</gene>
<dbReference type="Proteomes" id="UP001176961">
    <property type="component" value="Unassembled WGS sequence"/>
</dbReference>
<evidence type="ECO:0000313" key="6">
    <source>
        <dbReference type="Proteomes" id="UP001176961"/>
    </source>
</evidence>
<feature type="transmembrane region" description="Helical" evidence="3">
    <location>
        <begin position="314"/>
        <end position="335"/>
    </location>
</feature>
<protein>
    <recommendedName>
        <fullName evidence="4">Major facilitator superfamily (MFS) profile domain-containing protein</fullName>
    </recommendedName>
</protein>
<dbReference type="GO" id="GO:0022857">
    <property type="term" value="F:transmembrane transporter activity"/>
    <property type="evidence" value="ECO:0007669"/>
    <property type="project" value="InterPro"/>
</dbReference>
<dbReference type="Gene3D" id="1.20.1250.20">
    <property type="entry name" value="MFS general substrate transporter like domains"/>
    <property type="match status" value="2"/>
</dbReference>
<dbReference type="AlphaFoldDB" id="A0AA36M763"/>
<keyword evidence="3" id="KW-0472">Membrane</keyword>
<feature type="domain" description="Major facilitator superfamily (MFS) profile" evidence="4">
    <location>
        <begin position="1"/>
        <end position="406"/>
    </location>
</feature>
<keyword evidence="3" id="KW-0812">Transmembrane</keyword>
<feature type="transmembrane region" description="Helical" evidence="3">
    <location>
        <begin position="157"/>
        <end position="175"/>
    </location>
</feature>
<accession>A0AA36M763</accession>
<name>A0AA36M763_CYLNA</name>
<comment type="subcellular location">
    <subcellularLocation>
        <location evidence="1">Membrane</location>
        <topology evidence="1">Multi-pass membrane protein</topology>
    </subcellularLocation>
</comment>
<feature type="compositionally biased region" description="Basic and acidic residues" evidence="2">
    <location>
        <begin position="441"/>
        <end position="451"/>
    </location>
</feature>
<dbReference type="EMBL" id="CATQJL010000223">
    <property type="protein sequence ID" value="CAJ0600393.1"/>
    <property type="molecule type" value="Genomic_DNA"/>
</dbReference>
<keyword evidence="6" id="KW-1185">Reference proteome</keyword>
<feature type="transmembrane region" description="Helical" evidence="3">
    <location>
        <begin position="93"/>
        <end position="113"/>
    </location>
</feature>
<feature type="transmembrane region" description="Helical" evidence="3">
    <location>
        <begin position="288"/>
        <end position="308"/>
    </location>
</feature>
<dbReference type="InterPro" id="IPR036259">
    <property type="entry name" value="MFS_trans_sf"/>
</dbReference>
<feature type="transmembrane region" description="Helical" evidence="3">
    <location>
        <begin position="241"/>
        <end position="267"/>
    </location>
</feature>
<reference evidence="5" key="1">
    <citation type="submission" date="2023-07" db="EMBL/GenBank/DDBJ databases">
        <authorList>
            <consortium name="CYATHOMIX"/>
        </authorList>
    </citation>
    <scope>NUCLEOTIDE SEQUENCE</scope>
    <source>
        <strain evidence="5">N/A</strain>
    </source>
</reference>
<evidence type="ECO:0000256" key="1">
    <source>
        <dbReference type="ARBA" id="ARBA00004141"/>
    </source>
</evidence>
<feature type="transmembrane region" description="Helical" evidence="3">
    <location>
        <begin position="125"/>
        <end position="151"/>
    </location>
</feature>